<dbReference type="GO" id="GO:0004180">
    <property type="term" value="F:carboxypeptidase activity"/>
    <property type="evidence" value="ECO:0007669"/>
    <property type="project" value="UniProtKB-KW"/>
</dbReference>
<keyword evidence="2" id="KW-0121">Carboxypeptidase</keyword>
<dbReference type="STRING" id="1814289.SAMN05216410_0548"/>
<gene>
    <name evidence="2" type="ORF">SAMN05216410_0548</name>
</gene>
<dbReference type="InterPro" id="IPR052179">
    <property type="entry name" value="DD-CPase-like"/>
</dbReference>
<dbReference type="SUPFAM" id="SSF55166">
    <property type="entry name" value="Hedgehog/DD-peptidase"/>
    <property type="match status" value="1"/>
</dbReference>
<accession>A0A1G6GX32</accession>
<dbReference type="Proteomes" id="UP000199039">
    <property type="component" value="Unassembled WGS sequence"/>
</dbReference>
<evidence type="ECO:0000259" key="1">
    <source>
        <dbReference type="Pfam" id="PF02557"/>
    </source>
</evidence>
<proteinExistence type="predicted"/>
<sequence>MNVSGIEAISSRILEIQTTVASFSARAQPAMGTLLTQATSQSTTLQSATSSATAFDLLLAQAQATTTTATSTPGTFSLNADGIPSDLAAYGNGQVPAAALASVGSTGHKLWTPAAGAFETLLAAAKADGVDIGITDSYRTYDSQVDLAERKGLYSDGGLAAKPGTSDHGWGLSLDLKLDTAALSWMRTNGATYGFAEDVPREPWHWTFQGADA</sequence>
<dbReference type="EMBL" id="FMYH01000001">
    <property type="protein sequence ID" value="SDB86501.1"/>
    <property type="molecule type" value="Genomic_DNA"/>
</dbReference>
<dbReference type="GO" id="GO:0006508">
    <property type="term" value="P:proteolysis"/>
    <property type="evidence" value="ECO:0007669"/>
    <property type="project" value="InterPro"/>
</dbReference>
<dbReference type="CDD" id="cd14814">
    <property type="entry name" value="Peptidase_M15"/>
    <property type="match status" value="1"/>
</dbReference>
<dbReference type="PANTHER" id="PTHR34385">
    <property type="entry name" value="D-ALANYL-D-ALANINE CARBOXYPEPTIDASE"/>
    <property type="match status" value="1"/>
</dbReference>
<dbReference type="InterPro" id="IPR009045">
    <property type="entry name" value="Zn_M74/Hedgehog-like"/>
</dbReference>
<dbReference type="InterPro" id="IPR003709">
    <property type="entry name" value="VanY-like_core_dom"/>
</dbReference>
<name>A0A1G6GX32_9MICO</name>
<reference evidence="2 3" key="1">
    <citation type="submission" date="2016-09" db="EMBL/GenBank/DDBJ databases">
        <authorList>
            <person name="Capua I."/>
            <person name="De Benedictis P."/>
            <person name="Joannis T."/>
            <person name="Lombin L.H."/>
            <person name="Cattoli G."/>
        </authorList>
    </citation>
    <scope>NUCLEOTIDE SEQUENCE [LARGE SCALE GENOMIC DNA]</scope>
    <source>
        <strain evidence="2 3">ISLP-3</strain>
    </source>
</reference>
<dbReference type="PANTHER" id="PTHR34385:SF1">
    <property type="entry name" value="PEPTIDOGLYCAN L-ALANYL-D-GLUTAMATE ENDOPEPTIDASE CWLK"/>
    <property type="match status" value="1"/>
</dbReference>
<dbReference type="Gene3D" id="3.30.1380.10">
    <property type="match status" value="1"/>
</dbReference>
<feature type="domain" description="D-alanyl-D-alanine carboxypeptidase-like core" evidence="1">
    <location>
        <begin position="108"/>
        <end position="210"/>
    </location>
</feature>
<protein>
    <submittedName>
        <fullName evidence="2">D-alanyl-D-alanine carboxypeptidase</fullName>
    </submittedName>
</protein>
<evidence type="ECO:0000313" key="3">
    <source>
        <dbReference type="Proteomes" id="UP000199039"/>
    </source>
</evidence>
<dbReference type="Pfam" id="PF02557">
    <property type="entry name" value="VanY"/>
    <property type="match status" value="1"/>
</dbReference>
<evidence type="ECO:0000313" key="2">
    <source>
        <dbReference type="EMBL" id="SDB86501.1"/>
    </source>
</evidence>
<keyword evidence="2" id="KW-0645">Protease</keyword>
<keyword evidence="2" id="KW-0378">Hydrolase</keyword>
<organism evidence="2 3">
    <name type="scientific">Sanguibacter gelidistatuariae</name>
    <dbReference type="NCBI Taxonomy" id="1814289"/>
    <lineage>
        <taxon>Bacteria</taxon>
        <taxon>Bacillati</taxon>
        <taxon>Actinomycetota</taxon>
        <taxon>Actinomycetes</taxon>
        <taxon>Micrococcales</taxon>
        <taxon>Sanguibacteraceae</taxon>
        <taxon>Sanguibacter</taxon>
    </lineage>
</organism>
<dbReference type="AlphaFoldDB" id="A0A1G6GX32"/>
<keyword evidence="3" id="KW-1185">Reference proteome</keyword>